<keyword evidence="4" id="KW-0732">Signal</keyword>
<evidence type="ECO:0000259" key="5">
    <source>
        <dbReference type="Pfam" id="PF07715"/>
    </source>
</evidence>
<dbReference type="Pfam" id="PF07715">
    <property type="entry name" value="Plug"/>
    <property type="match status" value="1"/>
</dbReference>
<feature type="chain" id="PRO_5045211856" evidence="4">
    <location>
        <begin position="30"/>
        <end position="1004"/>
    </location>
</feature>
<dbReference type="PANTHER" id="PTHR40980">
    <property type="entry name" value="PLUG DOMAIN-CONTAINING PROTEIN"/>
    <property type="match status" value="1"/>
</dbReference>
<evidence type="ECO:0000313" key="7">
    <source>
        <dbReference type="Proteomes" id="UP001231109"/>
    </source>
</evidence>
<dbReference type="InterPro" id="IPR010104">
    <property type="entry name" value="TonB_rcpt_bac"/>
</dbReference>
<evidence type="ECO:0000256" key="1">
    <source>
        <dbReference type="ARBA" id="ARBA00004442"/>
    </source>
</evidence>
<dbReference type="Proteomes" id="UP001231109">
    <property type="component" value="Unassembled WGS sequence"/>
</dbReference>
<keyword evidence="2" id="KW-0472">Membrane</keyword>
<dbReference type="InterPro" id="IPR012910">
    <property type="entry name" value="Plug_dom"/>
</dbReference>
<keyword evidence="6" id="KW-0675">Receptor</keyword>
<evidence type="ECO:0000313" key="6">
    <source>
        <dbReference type="EMBL" id="MDP5135782.1"/>
    </source>
</evidence>
<proteinExistence type="predicted"/>
<feature type="signal peptide" evidence="4">
    <location>
        <begin position="1"/>
        <end position="29"/>
    </location>
</feature>
<keyword evidence="3" id="KW-0998">Cell outer membrane</keyword>
<dbReference type="EMBL" id="JAPJDZ010000013">
    <property type="protein sequence ID" value="MDP5135782.1"/>
    <property type="molecule type" value="Genomic_DNA"/>
</dbReference>
<evidence type="ECO:0000256" key="2">
    <source>
        <dbReference type="ARBA" id="ARBA00023136"/>
    </source>
</evidence>
<dbReference type="SUPFAM" id="SSF56935">
    <property type="entry name" value="Porins"/>
    <property type="match status" value="1"/>
</dbReference>
<dbReference type="InterPro" id="IPR036942">
    <property type="entry name" value="Beta-barrel_TonB_sf"/>
</dbReference>
<dbReference type="NCBIfam" id="TIGR01782">
    <property type="entry name" value="TonB-Xanth-Caul"/>
    <property type="match status" value="1"/>
</dbReference>
<dbReference type="PANTHER" id="PTHR40980:SF3">
    <property type="entry name" value="TONB-DEPENDENT RECEPTOR-LIKE BETA-BARREL DOMAIN-CONTAINING PROTEIN"/>
    <property type="match status" value="1"/>
</dbReference>
<name>A0ABT9HXC9_9GAMM</name>
<accession>A0ABT9HXC9</accession>
<sequence>MKTFKPSALTAALLVGGMQLSVFSSLVMAQEAPQAPAQEVETADIEVIQIKGFRRSLIESLNVKRFADTVVEAVSADDMGALPDVSIADSISRLPGVTAVRTGGQSSELNIRGLSGNFVFATLNGRELVSNQGGRSVQFDQYPSELINSAQVYKSQKASLIEGGVAGTIELKTANPLLNDKEHTFNVQVRGSYNDTASEHPDADEFGSRLSFAYQGKFLDNTLGLGFGYARLDQPNISTQFVNSQPRCGLLPYDGPAVTSETDCDGNAVAGGAKKYIVPTSFNLNARGGKELRDGYVGTFTFMPTQTLTWSGDAFYSKFDSERKDRGIFFDGLGALIDGPNFGFTKPVLSGANNDVIVGGVYSGNPTGNAVQAPLPGGRIPMGFQLTSDDRTVNSEVLSVGSNLNLVFDDLSVSFDVSHSTGKSIYLDSVVRMALFDDARADFPLATNDYSVQYELNGLNLPTIAIDAASLAGLSDPNRMMVTALERYPNREKNEATSAKLDFNYAIDGDYISSIEAGVRWAERTHDFDRKMYRYGSDGDFLDRRNGKWVSSWDLTDPDNPVIRQAFAPYLLQPGDYSIMNIGGEMAQYGDFLAVNNQQIENAWLLSNGVDTSAGKSWANAWSFLESNIVTETTFAGYAQANLDMAVGNMQLYGNVGVRVIRSEQRSTGLQSSPEPGTGDCITDDFGVESCNYDAVEQGIDYTDVLPSMNLNLKMTDEDQLRFAVARVMARPEMPDMRVGGSWDFTRVEQGIRYADLNANTSPALKPFYAVQYDLSYEHYFTETEGAIVAALFYKDIKSTVQQTSQQDFNFASVGIDVPAVNPETGVPVTSGNYSAKFNNAEGGYIRGVELAYTQTFGFLPEPFNGLGFTGNVSYTESELKNEFTAVQGGAPESSPLPGLSKVVWSAAVFYDYNDVFSTRVNVRYRDDNIGNQISLGQSQQAFFKEELIVDYQASYQFNDTFQGVFSVSNITDEPNMSYFGEEYNTGTIQYYGRQYYVGVNAKF</sequence>
<evidence type="ECO:0000256" key="4">
    <source>
        <dbReference type="SAM" id="SignalP"/>
    </source>
</evidence>
<dbReference type="InterPro" id="IPR037066">
    <property type="entry name" value="Plug_dom_sf"/>
</dbReference>
<comment type="subcellular location">
    <subcellularLocation>
        <location evidence="1">Cell outer membrane</location>
    </subcellularLocation>
</comment>
<feature type="domain" description="TonB-dependent receptor plug" evidence="5">
    <location>
        <begin position="68"/>
        <end position="167"/>
    </location>
</feature>
<keyword evidence="7" id="KW-1185">Reference proteome</keyword>
<comment type="caution">
    <text evidence="6">The sequence shown here is derived from an EMBL/GenBank/DDBJ whole genome shotgun (WGS) entry which is preliminary data.</text>
</comment>
<reference evidence="6 7" key="1">
    <citation type="submission" date="2022-11" db="EMBL/GenBank/DDBJ databases">
        <title>Viruses from the air-sea interface of a natural surface slick.</title>
        <authorList>
            <person name="Rahlff J."/>
            <person name="Holmfeldt K."/>
        </authorList>
    </citation>
    <scope>NUCLEOTIDE SEQUENCE [LARGE SCALE GENOMIC DNA]</scope>
    <source>
        <strain evidence="6 7">SMS4</strain>
    </source>
</reference>
<dbReference type="RefSeq" id="WP_305974916.1">
    <property type="nucleotide sequence ID" value="NZ_JAPJDZ010000013.1"/>
</dbReference>
<evidence type="ECO:0000256" key="3">
    <source>
        <dbReference type="ARBA" id="ARBA00023237"/>
    </source>
</evidence>
<protein>
    <submittedName>
        <fullName evidence="6">TonB-dependent receptor</fullName>
    </submittedName>
</protein>
<gene>
    <name evidence="6" type="ORF">ORJ04_07455</name>
</gene>
<dbReference type="Gene3D" id="2.40.170.20">
    <property type="entry name" value="TonB-dependent receptor, beta-barrel domain"/>
    <property type="match status" value="1"/>
</dbReference>
<dbReference type="Gene3D" id="2.170.130.10">
    <property type="entry name" value="TonB-dependent receptor, plug domain"/>
    <property type="match status" value="1"/>
</dbReference>
<organism evidence="6 7">
    <name type="scientific">Rheinheimera baltica</name>
    <dbReference type="NCBI Taxonomy" id="67576"/>
    <lineage>
        <taxon>Bacteria</taxon>
        <taxon>Pseudomonadati</taxon>
        <taxon>Pseudomonadota</taxon>
        <taxon>Gammaproteobacteria</taxon>
        <taxon>Chromatiales</taxon>
        <taxon>Chromatiaceae</taxon>
        <taxon>Rheinheimera</taxon>
    </lineage>
</organism>